<dbReference type="Gene3D" id="1.10.260.40">
    <property type="entry name" value="lambda repressor-like DNA-binding domains"/>
    <property type="match status" value="1"/>
</dbReference>
<evidence type="ECO:0000259" key="1">
    <source>
        <dbReference type="PROSITE" id="PS50943"/>
    </source>
</evidence>
<protein>
    <submittedName>
        <fullName evidence="2">XRE family transcriptional regulator</fullName>
    </submittedName>
</protein>
<evidence type="ECO:0000313" key="3">
    <source>
        <dbReference type="Proteomes" id="UP000515789"/>
    </source>
</evidence>
<dbReference type="InterPro" id="IPR001387">
    <property type="entry name" value="Cro/C1-type_HTH"/>
</dbReference>
<sequence>MIYQKVKRACSDAGISVTALESKLNFPRSSICKWDENIPSVLKVHEVAKELGKPIEYFLEE</sequence>
<proteinExistence type="predicted"/>
<dbReference type="PROSITE" id="PS50943">
    <property type="entry name" value="HTH_CROC1"/>
    <property type="match status" value="1"/>
</dbReference>
<dbReference type="SUPFAM" id="SSF47413">
    <property type="entry name" value="lambda repressor-like DNA-binding domains"/>
    <property type="match status" value="1"/>
</dbReference>
<dbReference type="GO" id="GO:0003677">
    <property type="term" value="F:DNA binding"/>
    <property type="evidence" value="ECO:0007669"/>
    <property type="project" value="InterPro"/>
</dbReference>
<organism evidence="2 3">
    <name type="scientific">Blautia producta</name>
    <dbReference type="NCBI Taxonomy" id="33035"/>
    <lineage>
        <taxon>Bacteria</taxon>
        <taxon>Bacillati</taxon>
        <taxon>Bacillota</taxon>
        <taxon>Clostridia</taxon>
        <taxon>Lachnospirales</taxon>
        <taxon>Lachnospiraceae</taxon>
        <taxon>Blautia</taxon>
    </lineage>
</organism>
<accession>A0A7G5N1G8</accession>
<feature type="domain" description="HTH cro/C1-type" evidence="1">
    <location>
        <begin position="6"/>
        <end position="58"/>
    </location>
</feature>
<dbReference type="EMBL" id="CP039126">
    <property type="protein sequence ID" value="QMW80711.1"/>
    <property type="molecule type" value="Genomic_DNA"/>
</dbReference>
<dbReference type="InterPro" id="IPR010982">
    <property type="entry name" value="Lambda_DNA-bd_dom_sf"/>
</dbReference>
<name>A0A7G5N1G8_9FIRM</name>
<reference evidence="2 3" key="1">
    <citation type="submission" date="2019-04" db="EMBL/GenBank/DDBJ databases">
        <authorList>
            <person name="Schori C."/>
            <person name="Ahrens C."/>
        </authorList>
    </citation>
    <scope>NUCLEOTIDE SEQUENCE [LARGE SCALE GENOMIC DNA]</scope>
    <source>
        <strain evidence="2 3">DSM 2950</strain>
    </source>
</reference>
<dbReference type="AlphaFoldDB" id="A0A7G5N1G8"/>
<dbReference type="Proteomes" id="UP000515789">
    <property type="component" value="Chromosome"/>
</dbReference>
<evidence type="ECO:0000313" key="2">
    <source>
        <dbReference type="EMBL" id="QMW80711.1"/>
    </source>
</evidence>
<gene>
    <name evidence="2" type="ORF">E5259_25770</name>
</gene>